<keyword evidence="8" id="KW-1185">Reference proteome</keyword>
<gene>
    <name evidence="7" type="ordered locus">HRM2_30200</name>
</gene>
<evidence type="ECO:0000256" key="3">
    <source>
        <dbReference type="ARBA" id="ARBA00022692"/>
    </source>
</evidence>
<dbReference type="AlphaFoldDB" id="C0QK77"/>
<keyword evidence="2" id="KW-1003">Cell membrane</keyword>
<feature type="transmembrane region" description="Helical" evidence="6">
    <location>
        <begin position="329"/>
        <end position="347"/>
    </location>
</feature>
<dbReference type="Proteomes" id="UP000000442">
    <property type="component" value="Chromosome"/>
</dbReference>
<dbReference type="NCBIfam" id="TIGR00374">
    <property type="entry name" value="flippase-like domain"/>
    <property type="match status" value="1"/>
</dbReference>
<feature type="transmembrane region" description="Helical" evidence="6">
    <location>
        <begin position="190"/>
        <end position="209"/>
    </location>
</feature>
<keyword evidence="5 6" id="KW-0472">Membrane</keyword>
<keyword evidence="4 6" id="KW-1133">Transmembrane helix</keyword>
<dbReference type="EMBL" id="CP001087">
    <property type="protein sequence ID" value="ACN16103.1"/>
    <property type="molecule type" value="Genomic_DNA"/>
</dbReference>
<protein>
    <recommendedName>
        <fullName evidence="9">Flippase-like domain-containing protein</fullName>
    </recommendedName>
</protein>
<evidence type="ECO:0000313" key="7">
    <source>
        <dbReference type="EMBL" id="ACN16103.1"/>
    </source>
</evidence>
<evidence type="ECO:0000256" key="2">
    <source>
        <dbReference type="ARBA" id="ARBA00022475"/>
    </source>
</evidence>
<dbReference type="Pfam" id="PF03706">
    <property type="entry name" value="LPG_synthase_TM"/>
    <property type="match status" value="1"/>
</dbReference>
<proteinExistence type="predicted"/>
<feature type="transmembrane region" description="Helical" evidence="6">
    <location>
        <begin position="241"/>
        <end position="261"/>
    </location>
</feature>
<keyword evidence="3 6" id="KW-0812">Transmembrane</keyword>
<accession>C0QK77</accession>
<sequence length="357" mass="39526">MNKKMILSLAVGILLSGGAIYLSFLNVPINEMVEYVTSINYFWVIPAVIVVLVCLFLRAVRWQIILQPVCRISLIDAFHPLMIGFMVNGILPGRVGEFVRPAILHQKNNIPYTAGLTTVAAERFLDLFALITLLALVFSTLKIDSTLESSFEGYLLNRTTLISIFSGIIQLGLLLLTGIVIVSWNRSKKIIIDMVNGLPGLFFFVGDTIKRKIQKKVSAPLELLINNIASGFALVKHPPRIFITLVLSFLIWGLQAFSWYLVSCGCPGIDLTFLQYTAVMVIVCFFIVLPSVPGYWGLWEAGGIFALSLFAVPPENAAGFILINHAVQIFPAILIGALSVFFSGVNFRKMVKNIKRL</sequence>
<feature type="transmembrane region" description="Helical" evidence="6">
    <location>
        <begin position="124"/>
        <end position="141"/>
    </location>
</feature>
<dbReference type="HOGENOM" id="CLU_048072_3_1_7"/>
<dbReference type="PANTHER" id="PTHR39087">
    <property type="entry name" value="UPF0104 MEMBRANE PROTEIN MJ1595"/>
    <property type="match status" value="1"/>
</dbReference>
<dbReference type="KEGG" id="dat:HRM2_30200"/>
<evidence type="ECO:0000256" key="5">
    <source>
        <dbReference type="ARBA" id="ARBA00023136"/>
    </source>
</evidence>
<name>C0QK77_DESAH</name>
<evidence type="ECO:0000256" key="1">
    <source>
        <dbReference type="ARBA" id="ARBA00004651"/>
    </source>
</evidence>
<dbReference type="STRING" id="177437.HRM2_30200"/>
<feature type="transmembrane region" description="Helical" evidence="6">
    <location>
        <begin position="161"/>
        <end position="184"/>
    </location>
</feature>
<dbReference type="eggNOG" id="COG0392">
    <property type="taxonomic scope" value="Bacteria"/>
</dbReference>
<dbReference type="OrthoDB" id="9786506at2"/>
<reference evidence="7 8" key="1">
    <citation type="journal article" date="2009" name="Environ. Microbiol.">
        <title>Genome sequence of Desulfobacterium autotrophicum HRM2, a marine sulfate reducer oxidizing organic carbon completely to carbon dioxide.</title>
        <authorList>
            <person name="Strittmatter A.W."/>
            <person name="Liesegang H."/>
            <person name="Rabus R."/>
            <person name="Decker I."/>
            <person name="Amann J."/>
            <person name="Andres S."/>
            <person name="Henne A."/>
            <person name="Fricke W.F."/>
            <person name="Martinez-Arias R."/>
            <person name="Bartels D."/>
            <person name="Goesmann A."/>
            <person name="Krause L."/>
            <person name="Puehler A."/>
            <person name="Klenk H.P."/>
            <person name="Richter M."/>
            <person name="Schuler M."/>
            <person name="Gloeckner F.O."/>
            <person name="Meyerdierks A."/>
            <person name="Gottschalk G."/>
            <person name="Amann R."/>
        </authorList>
    </citation>
    <scope>NUCLEOTIDE SEQUENCE [LARGE SCALE GENOMIC DNA]</scope>
    <source>
        <strain evidence="8">ATCC 43914 / DSM 3382 / HRM2</strain>
    </source>
</reference>
<comment type="subcellular location">
    <subcellularLocation>
        <location evidence="1">Cell membrane</location>
        <topology evidence="1">Multi-pass membrane protein</topology>
    </subcellularLocation>
</comment>
<dbReference type="InterPro" id="IPR022791">
    <property type="entry name" value="L-PG_synthase/AglD"/>
</dbReference>
<evidence type="ECO:0000313" key="8">
    <source>
        <dbReference type="Proteomes" id="UP000000442"/>
    </source>
</evidence>
<feature type="transmembrane region" description="Helical" evidence="6">
    <location>
        <begin position="273"/>
        <end position="292"/>
    </location>
</feature>
<organism evidence="7 8">
    <name type="scientific">Desulforapulum autotrophicum (strain ATCC 43914 / DSM 3382 / VKM B-1955 / HRM2)</name>
    <name type="common">Desulfobacterium autotrophicum</name>
    <dbReference type="NCBI Taxonomy" id="177437"/>
    <lineage>
        <taxon>Bacteria</taxon>
        <taxon>Pseudomonadati</taxon>
        <taxon>Thermodesulfobacteriota</taxon>
        <taxon>Desulfobacteria</taxon>
        <taxon>Desulfobacterales</taxon>
        <taxon>Desulfobacteraceae</taxon>
        <taxon>Desulforapulum</taxon>
    </lineage>
</organism>
<feature type="transmembrane region" description="Helical" evidence="6">
    <location>
        <begin position="41"/>
        <end position="60"/>
    </location>
</feature>
<evidence type="ECO:0000256" key="4">
    <source>
        <dbReference type="ARBA" id="ARBA00022989"/>
    </source>
</evidence>
<evidence type="ECO:0008006" key="9">
    <source>
        <dbReference type="Google" id="ProtNLM"/>
    </source>
</evidence>
<evidence type="ECO:0000256" key="6">
    <source>
        <dbReference type="SAM" id="Phobius"/>
    </source>
</evidence>
<dbReference type="PANTHER" id="PTHR39087:SF2">
    <property type="entry name" value="UPF0104 MEMBRANE PROTEIN MJ1595"/>
    <property type="match status" value="1"/>
</dbReference>
<dbReference type="RefSeq" id="WP_015904865.1">
    <property type="nucleotide sequence ID" value="NC_012108.1"/>
</dbReference>
<dbReference type="GO" id="GO:0005886">
    <property type="term" value="C:plasma membrane"/>
    <property type="evidence" value="ECO:0007669"/>
    <property type="project" value="UniProtKB-SubCell"/>
</dbReference>